<evidence type="ECO:0000313" key="2">
    <source>
        <dbReference type="Proteomes" id="UP000203302"/>
    </source>
</evidence>
<protein>
    <submittedName>
        <fullName evidence="1">Putative virion structural protein</fullName>
    </submittedName>
</protein>
<dbReference type="EMBL" id="KX397368">
    <property type="protein sequence ID" value="ANZ49242.1"/>
    <property type="molecule type" value="Genomic_DNA"/>
</dbReference>
<evidence type="ECO:0000313" key="1">
    <source>
        <dbReference type="EMBL" id="ANZ49242.1"/>
    </source>
</evidence>
<reference evidence="2" key="1">
    <citation type="submission" date="2016-06" db="EMBL/GenBank/DDBJ databases">
        <authorList>
            <person name="Berg J.A."/>
            <person name="Grossarth S.E."/>
            <person name="Jarvis T.M."/>
            <person name="Merrill B.D."/>
            <person name="Breakwell D.P."/>
            <person name="Hope S."/>
            <person name="Grose J.H."/>
        </authorList>
    </citation>
    <scope>NUCLEOTIDE SEQUENCE [LARGE SCALE GENOMIC DNA]</scope>
</reference>
<dbReference type="KEGG" id="vg:29069282"/>
<dbReference type="Proteomes" id="UP000203302">
    <property type="component" value="Segment"/>
</dbReference>
<dbReference type="RefSeq" id="YP_009293128.1">
    <property type="nucleotide sequence ID" value="NC_031127.1"/>
</dbReference>
<dbReference type="Gene3D" id="2.60.40.10">
    <property type="entry name" value="Immunoglobulins"/>
    <property type="match status" value="1"/>
</dbReference>
<organism evidence="1 2">
    <name type="scientific">Erwinia phage vB_EamM_Huxley</name>
    <dbReference type="NCBI Taxonomy" id="1883373"/>
    <lineage>
        <taxon>Viruses</taxon>
        <taxon>Duplodnaviria</taxon>
        <taxon>Heunggongvirae</taxon>
        <taxon>Uroviricota</taxon>
        <taxon>Caudoviricetes</taxon>
        <taxon>Chimalliviridae</taxon>
        <taxon>Machinavirus</taxon>
        <taxon>Machinavirus machina</taxon>
    </lineage>
</organism>
<dbReference type="OrthoDB" id="10980at10239"/>
<accession>A0A1B2IDD0</accession>
<proteinExistence type="predicted"/>
<dbReference type="InterPro" id="IPR013783">
    <property type="entry name" value="Ig-like_fold"/>
</dbReference>
<dbReference type="GeneID" id="29069282"/>
<gene>
    <name evidence="1" type="ORF">HUXLEY_160</name>
</gene>
<sequence>MGIKLDWVDQSAQQLTAIEIYRSATPISTTNPGTPIVTLPGNATSYEDNTVKNKSRYYYRIAAVKGSDKSFSPNQLTGYFAETGPGRATPMRGDWNAGFMDVLPMNDFVSMSSLFTKLPGLAKYGAVANTIPSWYKMCYQGKVLFVPSAAITNMSWNELYAEKAIFGEESTATLPNGTLASGKLTVEIGGLNYIVRCPKLSPVAYSNYVTLQEQTVDSEWRDTVSRLAQLSLEPQAGAKTRLMDLTGAPFIAVGGHLQNATQHTAMLTAAPGALSYGGVNNRYAIGLILELVMP</sequence>
<name>A0A1B2IDD0_9CAUD</name>